<keyword evidence="1" id="KW-0723">Serine/threonine-protein kinase</keyword>
<dbReference type="InterPro" id="IPR036890">
    <property type="entry name" value="HATPase_C_sf"/>
</dbReference>
<dbReference type="PANTHER" id="PTHR35526:SF3">
    <property type="entry name" value="ANTI-SIGMA-F FACTOR RSBW"/>
    <property type="match status" value="1"/>
</dbReference>
<keyword evidence="1" id="KW-0418">Kinase</keyword>
<reference evidence="3" key="1">
    <citation type="submission" date="2020-07" db="EMBL/GenBank/DDBJ databases">
        <title>Methanobacterium. sp. MethCan genome.</title>
        <authorList>
            <person name="Postec A."/>
            <person name="Quemeneur M."/>
        </authorList>
    </citation>
    <scope>NUCLEOTIDE SEQUENCE</scope>
    <source>
        <strain evidence="3">MethCAN</strain>
    </source>
</reference>
<dbReference type="SUPFAM" id="SSF55729">
    <property type="entry name" value="Acyl-CoA N-acyltransferases (Nat)"/>
    <property type="match status" value="1"/>
</dbReference>
<dbReference type="InterPro" id="IPR000182">
    <property type="entry name" value="GNAT_dom"/>
</dbReference>
<dbReference type="InterPro" id="IPR016181">
    <property type="entry name" value="Acyl_CoA_acyltransferase"/>
</dbReference>
<evidence type="ECO:0000313" key="4">
    <source>
        <dbReference type="Proteomes" id="UP000681041"/>
    </source>
</evidence>
<evidence type="ECO:0000256" key="1">
    <source>
        <dbReference type="ARBA" id="ARBA00022527"/>
    </source>
</evidence>
<dbReference type="GO" id="GO:0005524">
    <property type="term" value="F:ATP binding"/>
    <property type="evidence" value="ECO:0007669"/>
    <property type="project" value="UniProtKB-KW"/>
</dbReference>
<dbReference type="AlphaFoldDB" id="A0A8T8K3P6"/>
<proteinExistence type="predicted"/>
<dbReference type="KEGG" id="meme:HYG87_01895"/>
<dbReference type="InterPro" id="IPR050267">
    <property type="entry name" value="Anti-sigma-factor_SerPK"/>
</dbReference>
<evidence type="ECO:0000313" key="3">
    <source>
        <dbReference type="EMBL" id="QUH22607.1"/>
    </source>
</evidence>
<name>A0A8T8K3P6_9EURY</name>
<dbReference type="CDD" id="cd16936">
    <property type="entry name" value="HATPase_RsbW-like"/>
    <property type="match status" value="1"/>
</dbReference>
<feature type="domain" description="N-acetyltransferase" evidence="2">
    <location>
        <begin position="160"/>
        <end position="311"/>
    </location>
</feature>
<keyword evidence="1" id="KW-0808">Transferase</keyword>
<dbReference type="OrthoDB" id="69548at2157"/>
<dbReference type="PROSITE" id="PS51186">
    <property type="entry name" value="GNAT"/>
    <property type="match status" value="1"/>
</dbReference>
<accession>A0A8T8K3P6</accession>
<keyword evidence="3" id="KW-0547">Nucleotide-binding</keyword>
<keyword evidence="3" id="KW-0067">ATP-binding</keyword>
<dbReference type="Pfam" id="PF00583">
    <property type="entry name" value="Acetyltransf_1"/>
    <property type="match status" value="1"/>
</dbReference>
<dbReference type="SUPFAM" id="SSF55874">
    <property type="entry name" value="ATPase domain of HSP90 chaperone/DNA topoisomerase II/histidine kinase"/>
    <property type="match status" value="1"/>
</dbReference>
<dbReference type="GeneID" id="64819477"/>
<sequence length="491" mass="55573">MNIPAQDEDVLLYLDVKAQEKFLPAVLKVVKDISLLCGFDKKTAQGIVLATEEACSNVIEHAYGPDEEGRYQVEIKRKPGKMVVKVKDQGIPFNLGLLKEDELQQIGFRLMKAYSDDVKSKYRGKNGKEVKLIKYVPVEAVDKTGLNHTGEEVAPLTEEVTLRIMKPSDAVNLARCIYRVYGYTYPHEAVYYPELFANLVESGMVTSCVAVNPSGEVVGHLGVFIDEVGDLVGESALAVVDPRYRGRGLFPRMKKMMMSEIKRRGFKGLYSRAVTVHEASQRANVKMGAAETGFILAHSPPTAIFKKMTTKKDHLRRTVALFYIGVAPDEIQEVYLPPQHEKILKRIYKHAGLKRIYQKSDQVGKVYPDSLIHIHVLSETSSAFLRVERYGESFLKELALKVQDLCQHKIELIVLDLPLNDPVTSWMCAEIEKMGFFFSGLMPEYLQGDALRLEYLNNVPFHPDTVDVYSDFGKELFRYVVGEWQAHQKFI</sequence>
<organism evidence="3 4">
    <name type="scientific">Methanobacterium alkalithermotolerans</name>
    <dbReference type="NCBI Taxonomy" id="2731220"/>
    <lineage>
        <taxon>Archaea</taxon>
        <taxon>Methanobacteriati</taxon>
        <taxon>Methanobacteriota</taxon>
        <taxon>Methanomada group</taxon>
        <taxon>Methanobacteria</taxon>
        <taxon>Methanobacteriales</taxon>
        <taxon>Methanobacteriaceae</taxon>
        <taxon>Methanobacterium</taxon>
    </lineage>
</organism>
<dbReference type="CDD" id="cd04301">
    <property type="entry name" value="NAT_SF"/>
    <property type="match status" value="1"/>
</dbReference>
<dbReference type="Proteomes" id="UP000681041">
    <property type="component" value="Chromosome"/>
</dbReference>
<dbReference type="Pfam" id="PF13581">
    <property type="entry name" value="HATPase_c_2"/>
    <property type="match status" value="1"/>
</dbReference>
<protein>
    <submittedName>
        <fullName evidence="3">ATP-binding protein</fullName>
    </submittedName>
</protein>
<dbReference type="Gene3D" id="3.40.630.30">
    <property type="match status" value="1"/>
</dbReference>
<evidence type="ECO:0000259" key="2">
    <source>
        <dbReference type="PROSITE" id="PS51186"/>
    </source>
</evidence>
<dbReference type="InterPro" id="IPR003594">
    <property type="entry name" value="HATPase_dom"/>
</dbReference>
<dbReference type="GO" id="GO:0016747">
    <property type="term" value="F:acyltransferase activity, transferring groups other than amino-acyl groups"/>
    <property type="evidence" value="ECO:0007669"/>
    <property type="project" value="InterPro"/>
</dbReference>
<dbReference type="PANTHER" id="PTHR35526">
    <property type="entry name" value="ANTI-SIGMA-F FACTOR RSBW-RELATED"/>
    <property type="match status" value="1"/>
</dbReference>
<gene>
    <name evidence="3" type="ORF">HYG87_01895</name>
</gene>
<dbReference type="GO" id="GO:0004674">
    <property type="term" value="F:protein serine/threonine kinase activity"/>
    <property type="evidence" value="ECO:0007669"/>
    <property type="project" value="UniProtKB-KW"/>
</dbReference>
<dbReference type="RefSeq" id="WP_211533551.1">
    <property type="nucleotide sequence ID" value="NZ_CP058560.1"/>
</dbReference>
<keyword evidence="4" id="KW-1185">Reference proteome</keyword>
<dbReference type="EMBL" id="CP058560">
    <property type="protein sequence ID" value="QUH22607.1"/>
    <property type="molecule type" value="Genomic_DNA"/>
</dbReference>
<dbReference type="Gene3D" id="3.30.565.10">
    <property type="entry name" value="Histidine kinase-like ATPase, C-terminal domain"/>
    <property type="match status" value="1"/>
</dbReference>